<name>A0A4S2JAC0_9HYME</name>
<dbReference type="PANTHER" id="PTHR15454">
    <property type="entry name" value="NISCHARIN RELATED"/>
    <property type="match status" value="1"/>
</dbReference>
<comment type="caution">
    <text evidence="6">The sequence shown here is derived from an EMBL/GenBank/DDBJ whole genome shotgun (WGS) entry which is preliminary data.</text>
</comment>
<dbReference type="Pfam" id="PF13855">
    <property type="entry name" value="LRR_8"/>
    <property type="match status" value="1"/>
</dbReference>
<organism evidence="6 7">
    <name type="scientific">Temnothorax longispinosus</name>
    <dbReference type="NCBI Taxonomy" id="300112"/>
    <lineage>
        <taxon>Eukaryota</taxon>
        <taxon>Metazoa</taxon>
        <taxon>Ecdysozoa</taxon>
        <taxon>Arthropoda</taxon>
        <taxon>Hexapoda</taxon>
        <taxon>Insecta</taxon>
        <taxon>Pterygota</taxon>
        <taxon>Neoptera</taxon>
        <taxon>Endopterygota</taxon>
        <taxon>Hymenoptera</taxon>
        <taxon>Apocrita</taxon>
        <taxon>Aculeata</taxon>
        <taxon>Formicoidea</taxon>
        <taxon>Formicidae</taxon>
        <taxon>Myrmicinae</taxon>
        <taxon>Temnothorax</taxon>
    </lineage>
</organism>
<dbReference type="InterPro" id="IPR032675">
    <property type="entry name" value="LRR_dom_sf"/>
</dbReference>
<dbReference type="Gene3D" id="3.80.10.10">
    <property type="entry name" value="Ribonuclease Inhibitor"/>
    <property type="match status" value="1"/>
</dbReference>
<dbReference type="SUPFAM" id="SSF52058">
    <property type="entry name" value="L domain-like"/>
    <property type="match status" value="1"/>
</dbReference>
<dbReference type="EMBL" id="QBLH01003899">
    <property type="protein sequence ID" value="TGZ32321.1"/>
    <property type="molecule type" value="Genomic_DNA"/>
</dbReference>
<evidence type="ECO:0000313" key="7">
    <source>
        <dbReference type="Proteomes" id="UP000310200"/>
    </source>
</evidence>
<dbReference type="Pfam" id="PF00194">
    <property type="entry name" value="Carb_anhydrase"/>
    <property type="match status" value="1"/>
</dbReference>
<evidence type="ECO:0000313" key="6">
    <source>
        <dbReference type="EMBL" id="TGZ32321.1"/>
    </source>
</evidence>
<dbReference type="PANTHER" id="PTHR15454:SF69">
    <property type="entry name" value="SERINE_THREONINE-PROTEIN KINASE 11-INTERACTING PROTEIN"/>
    <property type="match status" value="1"/>
</dbReference>
<dbReference type="Pfam" id="PF25624">
    <property type="entry name" value="PH_S11IP_C"/>
    <property type="match status" value="1"/>
</dbReference>
<evidence type="ECO:0000256" key="4">
    <source>
        <dbReference type="ARBA" id="ARBA00022737"/>
    </source>
</evidence>
<dbReference type="STRING" id="300112.A0A4S2JAC0"/>
<dbReference type="InterPro" id="IPR001611">
    <property type="entry name" value="Leu-rich_rpt"/>
</dbReference>
<dbReference type="Pfam" id="PF15904">
    <property type="entry name" value="LIP1"/>
    <property type="match status" value="1"/>
</dbReference>
<dbReference type="InterPro" id="IPR057676">
    <property type="entry name" value="PH_S11IP_C"/>
</dbReference>
<proteinExistence type="predicted"/>
<comment type="subcellular location">
    <subcellularLocation>
        <location evidence="1">Cytoplasm</location>
    </subcellularLocation>
</comment>
<dbReference type="GO" id="GO:0005737">
    <property type="term" value="C:cytoplasm"/>
    <property type="evidence" value="ECO:0007669"/>
    <property type="project" value="UniProtKB-SubCell"/>
</dbReference>
<accession>A0A4S2JAC0</accession>
<protein>
    <recommendedName>
        <fullName evidence="5">Alpha-carbonic anhydrase domain-containing protein</fullName>
    </recommendedName>
</protein>
<keyword evidence="4" id="KW-0677">Repeat</keyword>
<dbReference type="SMART" id="SM01057">
    <property type="entry name" value="Carb_anhydrase"/>
    <property type="match status" value="1"/>
</dbReference>
<dbReference type="Proteomes" id="UP000310200">
    <property type="component" value="Unassembled WGS sequence"/>
</dbReference>
<keyword evidence="2" id="KW-0963">Cytoplasm</keyword>
<sequence>MSMMNHSQDIINTPEITELVRLLRQNGDKILSASSKLSLSTKLLHSLNEAFLLIVSESEDLDSSFHVCNSSKVDIFRDVKFLHDFVQKTIGLKVTHCSSDVKVTIDISKFRHLKYLELKQVDVDVVKGLQSVRGQLESIVCAGRKGVSTIYQLLAACGGDVGVGFVWASLKHLVLPHNALKCLDESLELTPWLQILDLSHNMITNAKEISCLSNLRYVNLGYNKLEQVPTFNKAVLHSLQVLVLKNNYIDNLNGLQGLECLTELDLSFNCLTEHSVLWPVRKMSTLLWLSLEGNPLSYHLKHRILTIKYLHPSLSDSKFVLDHLPLSTSEKTLVADNRIFAISTNHATSLTSSISTHVDTRDVDQDGLDRRTISLPENLEKSVTRTKRRSNVKEARIDEIDQERGEFKKLPDVVASSHLESSKDYLETKKRILDLREKFGEINWLSSHAGTFVQDIMGLPSASHVPESQISKIQTLADINTASSLHDTLIHAMDNGESSDESESREITEYAEDDKEIPQSDMLDTLPKTHAATITEYDPNEEAGDLYIVQKRKNESELENVFLVITREDIKERDALTGKIKVCWSTTSVLSCVLGRSEPPTVDIIFDTTRKDRENRRYFAQPEDAKKIVTTIGEQIEIRPILLKVFKCMKCSTQFSQDPELYVKFSVKSSTGAKQFKCPTCDSSLVIEIETPSNVDTLVVKNQLMENPTRLNLAHSESFSSIGGMEGGAKSVTTSLVHSDSHTQAQVCCSATSLEESRESTPSSTNVPTKKYESDIEILSNPSQSSIEVLDETLKANVTPNRKQSMEEKRATIAPSLITIPDATTPVMTGLTESSSSGSLTDSICTAYENKMVKSTIIDNNKSQSSDGDKENAFAPMTSLTSMLGEQHLWPQKYELCAGKLQSPVAISTSKAIALPLPALEMVGYHDFLPTPQILMNNGKTVKLTTDKNAIHGRLPYIFGAILQRNQQYEMEELHFHWGIKNNRGAEHVLNGVRYPMEMHIVHRNMAYSNFSHALRHEDGVVVVATLFQLQDEDNELVRSLISELPDVQWAHTKLSVNISLALAFLIPSNTDIFYTYKGSLTTPPCSEVVTWIIFAVPVPLSFRQLPASCEVEFSIPERYSILMHNILKNTANYQTGDTVRLLAIFSSAILKGQNVTTKLKLSGVILTGVTLVILKDNVRWLIPGSDQVPSVAKEQAMSNLIGIEHCDTWLTLNFLDEIAGLEENWTLEFVSPGAVEAVISSIQPPWEELFSIPLQITTRVTRDTAEKA</sequence>
<gene>
    <name evidence="6" type="ORF">DBV15_03928</name>
</gene>
<evidence type="ECO:0000259" key="5">
    <source>
        <dbReference type="PROSITE" id="PS51144"/>
    </source>
</evidence>
<evidence type="ECO:0000256" key="3">
    <source>
        <dbReference type="ARBA" id="ARBA00022614"/>
    </source>
</evidence>
<dbReference type="InterPro" id="IPR001148">
    <property type="entry name" value="CA_dom"/>
</dbReference>
<keyword evidence="7" id="KW-1185">Reference proteome</keyword>
<reference evidence="6 7" key="1">
    <citation type="journal article" date="2019" name="Philos. Trans. R. Soc. Lond., B, Biol. Sci.">
        <title>Ant behaviour and brain gene expression of defending hosts depend on the ecological success of the intruding social parasite.</title>
        <authorList>
            <person name="Kaur R."/>
            <person name="Stoldt M."/>
            <person name="Jongepier E."/>
            <person name="Feldmeyer B."/>
            <person name="Menzel F."/>
            <person name="Bornberg-Bauer E."/>
            <person name="Foitzik S."/>
        </authorList>
    </citation>
    <scope>NUCLEOTIDE SEQUENCE [LARGE SCALE GENOMIC DNA]</scope>
    <source>
        <tissue evidence="6">Whole body</tissue>
    </source>
</reference>
<evidence type="ECO:0000256" key="1">
    <source>
        <dbReference type="ARBA" id="ARBA00004496"/>
    </source>
</evidence>
<keyword evidence="3" id="KW-0433">Leucine-rich repeat</keyword>
<dbReference type="InterPro" id="IPR036398">
    <property type="entry name" value="CA_dom_sf"/>
</dbReference>
<dbReference type="PROSITE" id="PS51450">
    <property type="entry name" value="LRR"/>
    <property type="match status" value="2"/>
</dbReference>
<dbReference type="CDD" id="cd00326">
    <property type="entry name" value="alpha_CA"/>
    <property type="match status" value="1"/>
</dbReference>
<dbReference type="Gene3D" id="3.10.200.10">
    <property type="entry name" value="Alpha carbonic anhydrase"/>
    <property type="match status" value="1"/>
</dbReference>
<dbReference type="PROSITE" id="PS51144">
    <property type="entry name" value="ALPHA_CA_2"/>
    <property type="match status" value="1"/>
</dbReference>
<dbReference type="SUPFAM" id="SSF51069">
    <property type="entry name" value="Carbonic anhydrase"/>
    <property type="match status" value="1"/>
</dbReference>
<dbReference type="InterPro" id="IPR031782">
    <property type="entry name" value="LIP1_N"/>
</dbReference>
<feature type="domain" description="Alpha-carbonic anhydrase" evidence="5">
    <location>
        <begin position="876"/>
        <end position="1146"/>
    </location>
</feature>
<evidence type="ECO:0000256" key="2">
    <source>
        <dbReference type="ARBA" id="ARBA00022490"/>
    </source>
</evidence>
<dbReference type="AlphaFoldDB" id="A0A4S2JAC0"/>